<protein>
    <submittedName>
        <fullName evidence="2">Uncharacterized protein</fullName>
    </submittedName>
</protein>
<name>A0A4Y8ZW13_9SPHN</name>
<comment type="caution">
    <text evidence="2">The sequence shown here is derived from an EMBL/GenBank/DDBJ whole genome shotgun (WGS) entry which is preliminary data.</text>
</comment>
<reference evidence="2 3" key="1">
    <citation type="submission" date="2019-03" db="EMBL/GenBank/DDBJ databases">
        <title>Genome sequence of Sphingomonas sp. 17J27-24.</title>
        <authorList>
            <person name="Kim M."/>
            <person name="Maeng S."/>
            <person name="Sathiyaraj S."/>
        </authorList>
    </citation>
    <scope>NUCLEOTIDE SEQUENCE [LARGE SCALE GENOMIC DNA]</scope>
    <source>
        <strain evidence="2 3">17J27-24</strain>
    </source>
</reference>
<dbReference type="OrthoDB" id="1825624at2"/>
<dbReference type="AlphaFoldDB" id="A0A4Y8ZW13"/>
<keyword evidence="3" id="KW-1185">Reference proteome</keyword>
<accession>A0A4Y8ZW13</accession>
<feature type="compositionally biased region" description="Basic and acidic residues" evidence="1">
    <location>
        <begin position="154"/>
        <end position="167"/>
    </location>
</feature>
<organism evidence="2 3">
    <name type="scientific">Sphingomonas parva</name>
    <dbReference type="NCBI Taxonomy" id="2555898"/>
    <lineage>
        <taxon>Bacteria</taxon>
        <taxon>Pseudomonadati</taxon>
        <taxon>Pseudomonadota</taxon>
        <taxon>Alphaproteobacteria</taxon>
        <taxon>Sphingomonadales</taxon>
        <taxon>Sphingomonadaceae</taxon>
        <taxon>Sphingomonas</taxon>
    </lineage>
</organism>
<evidence type="ECO:0000256" key="1">
    <source>
        <dbReference type="SAM" id="MobiDB-lite"/>
    </source>
</evidence>
<dbReference type="Proteomes" id="UP000298213">
    <property type="component" value="Unassembled WGS sequence"/>
</dbReference>
<evidence type="ECO:0000313" key="2">
    <source>
        <dbReference type="EMBL" id="TFI58626.1"/>
    </source>
</evidence>
<dbReference type="InterPro" id="IPR045941">
    <property type="entry name" value="DUF6361"/>
</dbReference>
<evidence type="ECO:0000313" key="3">
    <source>
        <dbReference type="Proteomes" id="UP000298213"/>
    </source>
</evidence>
<dbReference type="RefSeq" id="WP_135086055.1">
    <property type="nucleotide sequence ID" value="NZ_SPDV01000014.1"/>
</dbReference>
<dbReference type="Pfam" id="PF19888">
    <property type="entry name" value="DUF6361"/>
    <property type="match status" value="1"/>
</dbReference>
<sequence length="405" mass="45439">MRFLGWIDHDPQQQQSVLSGLTVKGQDARDELGLGTVRDTLSDLLFPGTSTIQQRVRYFLFVQWCCELAARRSGADRILEELRRLETELIKTLTPLGEGEGVIGLLSQDELERMPSEIYWNGLLAVGMRRVSGNRGRWAREVASQRTASASDPWAERADRSSEHGFDVGRPGPPAEFPRTKGLDFRLSCDEAEYLRHRLESASADPDGHGRAYSLFPAFLSYRRPTEACAAWEHPRANRLSEPARGLLAFAAAFSRVMLGATHLYNARVAELALAKKGSSEVRDRHVALLRDWRGDMDIADVELVLARLDEIPPLGLLVRHRIRPETVAFVRNWAVQCHSPGDLLKRRAAVELVERREVFLKGAAGTSRILSEKARARWGGESGGALDYRWRVVRRCLNDLAKPG</sequence>
<dbReference type="EMBL" id="SPDV01000014">
    <property type="protein sequence ID" value="TFI58626.1"/>
    <property type="molecule type" value="Genomic_DNA"/>
</dbReference>
<proteinExistence type="predicted"/>
<gene>
    <name evidence="2" type="ORF">E2493_09410</name>
</gene>
<feature type="region of interest" description="Disordered" evidence="1">
    <location>
        <begin position="149"/>
        <end position="180"/>
    </location>
</feature>